<accession>A0A1H9E3U2</accession>
<gene>
    <name evidence="1" type="ORF">SAMN04488000_102152</name>
</gene>
<evidence type="ECO:0008006" key="3">
    <source>
        <dbReference type="Google" id="ProtNLM"/>
    </source>
</evidence>
<name>A0A1H9E3U2_9PSEU</name>
<reference evidence="2" key="1">
    <citation type="submission" date="2016-10" db="EMBL/GenBank/DDBJ databases">
        <authorList>
            <person name="Varghese N."/>
            <person name="Submissions S."/>
        </authorList>
    </citation>
    <scope>NUCLEOTIDE SEQUENCE [LARGE SCALE GENOMIC DNA]</scope>
    <source>
        <strain evidence="2">DSM 44437</strain>
    </source>
</reference>
<dbReference type="AlphaFoldDB" id="A0A1H9E3U2"/>
<dbReference type="Proteomes" id="UP000199503">
    <property type="component" value="Unassembled WGS sequence"/>
</dbReference>
<dbReference type="EMBL" id="FOFV01000002">
    <property type="protein sequence ID" value="SEQ20262.1"/>
    <property type="molecule type" value="Genomic_DNA"/>
</dbReference>
<evidence type="ECO:0000313" key="1">
    <source>
        <dbReference type="EMBL" id="SEQ20262.1"/>
    </source>
</evidence>
<dbReference type="RefSeq" id="WP_089910981.1">
    <property type="nucleotide sequence ID" value="NZ_FOFV01000002.1"/>
</dbReference>
<evidence type="ECO:0000313" key="2">
    <source>
        <dbReference type="Proteomes" id="UP000199503"/>
    </source>
</evidence>
<protein>
    <recommendedName>
        <fullName evidence="3">Secreted protein</fullName>
    </recommendedName>
</protein>
<dbReference type="STRING" id="65499.SAMN04488000_102152"/>
<sequence>MSFDRIRALIESRQVLALGEVLKSLTPEERAERAKDLVAYEKQLRAASRNWEHPTAMAITGAGLLPGAATLTPWLVRYRIWYHRLFPDDGIGVLLDVLRHRDVPWKADLVTRLASRMPTRDLDRHDLYSVIMELCGENPPDSDGFLLHLLAFDGHERWRPGFDVLLPRLLEVPGAGVHFDRSVREFLCSRTDRRVLLDGCLARLQQGGVQADVKGILDLHAAIRVTPEETTEHARDYLAMLPDSRSTVAALAQERLKSVDEAGELDFDLVAEASRSVFGRTEKKLIRAQLAWVARHAQEKPDEVVLTVAELFAHESDDLRGQAVDLVSGLQTKIRADTRSELRALAEQLPADLAARFGVETAAGETPELAGFTPSPWPDPIATLDELTAEVGGLLTRTASHIEPVAAERVLEALVRFAWQDREALVRAFAPLREKNPWIRTRVDAEAFLERSWPNCRSVFTTVVTAAADVVQPTGHPEPVVDAENLGRDEPGCPGQRLAGRLREIARDLLRAPRPALVSTPTETSGLLDAATLLERLAKAEAGDWEPGPRDLRQAYHRLPRDTRPEEFSSLTSKAGQVLRAWLADVTEPVVELVERRRTDPYVLPRREEVRLLVTVEPGLPEPEEEWFGHSDWESLLDWWPLVLPARREVVAAHLVPHLAHRRGSSGNDGAMLPGIARAHGPIGVATTLALAYGLGTESVVGRAQAVDAVLVLAARGQFDGRALGEVIGRLLEHGGLAPNRIVPCLRDIARSGAAAQVWGVVAAALPKAWSHNRVADLVELAVELAQQLRPGGTVEGLGEVAARKGASKAVVQAKRLLSALS</sequence>
<proteinExistence type="predicted"/>
<keyword evidence="2" id="KW-1185">Reference proteome</keyword>
<dbReference type="OrthoDB" id="3245799at2"/>
<organism evidence="1 2">
    <name type="scientific">Lentzea albida</name>
    <dbReference type="NCBI Taxonomy" id="65499"/>
    <lineage>
        <taxon>Bacteria</taxon>
        <taxon>Bacillati</taxon>
        <taxon>Actinomycetota</taxon>
        <taxon>Actinomycetes</taxon>
        <taxon>Pseudonocardiales</taxon>
        <taxon>Pseudonocardiaceae</taxon>
        <taxon>Lentzea</taxon>
    </lineage>
</organism>